<evidence type="ECO:0000256" key="1">
    <source>
        <dbReference type="ARBA" id="ARBA00010617"/>
    </source>
</evidence>
<dbReference type="Pfam" id="PF00067">
    <property type="entry name" value="p450"/>
    <property type="match status" value="1"/>
</dbReference>
<gene>
    <name evidence="5" type="ORF">CKAN_00309900</name>
</gene>
<evidence type="ECO:0000313" key="5">
    <source>
        <dbReference type="EMBL" id="RWR74756.1"/>
    </source>
</evidence>
<keyword evidence="3" id="KW-0503">Monooxygenase</keyword>
<dbReference type="AlphaFoldDB" id="A0A443N8F1"/>
<feature type="binding site" description="axial binding residue" evidence="2">
    <location>
        <position position="524"/>
    </location>
    <ligand>
        <name>heme</name>
        <dbReference type="ChEBI" id="CHEBI:30413"/>
    </ligand>
    <ligandPart>
        <name>Fe</name>
        <dbReference type="ChEBI" id="CHEBI:18248"/>
    </ligandPart>
</feature>
<dbReference type="EMBL" id="QPKB01000001">
    <property type="protein sequence ID" value="RWR74756.1"/>
    <property type="molecule type" value="Genomic_DNA"/>
</dbReference>
<keyword evidence="2 3" id="KW-0408">Iron</keyword>
<organism evidence="5 6">
    <name type="scientific">Cinnamomum micranthum f. kanehirae</name>
    <dbReference type="NCBI Taxonomy" id="337451"/>
    <lineage>
        <taxon>Eukaryota</taxon>
        <taxon>Viridiplantae</taxon>
        <taxon>Streptophyta</taxon>
        <taxon>Embryophyta</taxon>
        <taxon>Tracheophyta</taxon>
        <taxon>Spermatophyta</taxon>
        <taxon>Magnoliopsida</taxon>
        <taxon>Magnoliidae</taxon>
        <taxon>Laurales</taxon>
        <taxon>Lauraceae</taxon>
        <taxon>Cinnamomum</taxon>
    </lineage>
</organism>
<dbReference type="SUPFAM" id="SSF48264">
    <property type="entry name" value="Cytochrome P450"/>
    <property type="match status" value="1"/>
</dbReference>
<dbReference type="STRING" id="337451.A0A443N8F1"/>
<dbReference type="InterPro" id="IPR002401">
    <property type="entry name" value="Cyt_P450_E_grp-I"/>
</dbReference>
<keyword evidence="4" id="KW-0472">Membrane</keyword>
<keyword evidence="2 3" id="KW-0349">Heme</keyword>
<dbReference type="Proteomes" id="UP000283530">
    <property type="component" value="Unassembled WGS sequence"/>
</dbReference>
<dbReference type="PROSITE" id="PS00086">
    <property type="entry name" value="CYTOCHROME_P450"/>
    <property type="match status" value="1"/>
</dbReference>
<dbReference type="PRINTS" id="PR00385">
    <property type="entry name" value="P450"/>
</dbReference>
<evidence type="ECO:0000313" key="6">
    <source>
        <dbReference type="Proteomes" id="UP000283530"/>
    </source>
</evidence>
<comment type="caution">
    <text evidence="5">The sequence shown here is derived from an EMBL/GenBank/DDBJ whole genome shotgun (WGS) entry which is preliminary data.</text>
</comment>
<keyword evidence="4" id="KW-0812">Transmembrane</keyword>
<dbReference type="InterPro" id="IPR036396">
    <property type="entry name" value="Cyt_P450_sf"/>
</dbReference>
<dbReference type="PRINTS" id="PR00463">
    <property type="entry name" value="EP450I"/>
</dbReference>
<comment type="similarity">
    <text evidence="1 3">Belongs to the cytochrome P450 family.</text>
</comment>
<dbReference type="InterPro" id="IPR001128">
    <property type="entry name" value="Cyt_P450"/>
</dbReference>
<keyword evidence="6" id="KW-1185">Reference proteome</keyword>
<dbReference type="Gene3D" id="1.10.630.10">
    <property type="entry name" value="Cytochrome P450"/>
    <property type="match status" value="1"/>
</dbReference>
<dbReference type="GO" id="GO:0005506">
    <property type="term" value="F:iron ion binding"/>
    <property type="evidence" value="ECO:0007669"/>
    <property type="project" value="InterPro"/>
</dbReference>
<evidence type="ECO:0000256" key="2">
    <source>
        <dbReference type="PIRSR" id="PIRSR602401-1"/>
    </source>
</evidence>
<evidence type="ECO:0000256" key="3">
    <source>
        <dbReference type="RuleBase" id="RU000461"/>
    </source>
</evidence>
<sequence>MTTSSSSPCDQTSFSLLGFLLQPSQSRSRSCSIGHGEDQSQLFNFRDYFVREINALLWIFLIAVTALLLRRIFVLLRLWAKGRQIPGPPCPSFYGHSKLIAGDGSGESLINYLSKSHEKYGSIVRLWLGPTQLLVSVKDPILIKEMLIKAKDKLPLTGKAFRLAFGQSSLFVPSFEKVQKRRESLATQLNGKLLERANAISFKVVDCVMGRIDSIMAKGILDCRSVSQHMAFSILGATLFGDSFLEWSSATVYEELLMMIAKDACFWASYNVLPFWKKGFWRYRFLCARLKHLTQDIIQLCGQNYKFLGEIGHNSQNKVTDIGREVEIDSTFSPNDVITGGLFLEDFNGHLNPVEEPCGNIMGVMFHGCLTTAGLIGSILTRLVMHPEIQEKIYLEIVRVRKGSDKNKIEADDVQKMHFLLATVYESARLLPAGPLLQRCSLKHDLNLKGGITVPAGAIMVVPVQLVQTDGSSWGSDASQFNPCRFSSKAMQQGHTDFESNTFVLHDPNENAAFLPFGSGTRACVGQKFAILGITSLLASLLQHYEVKLQPGSGNDPKPIMNDCVLQLLPSPKIVFVKRDS</sequence>
<keyword evidence="2 3" id="KW-0479">Metal-binding</keyword>
<dbReference type="CDD" id="cd00302">
    <property type="entry name" value="cytochrome_P450"/>
    <property type="match status" value="1"/>
</dbReference>
<proteinExistence type="inferred from homology"/>
<evidence type="ECO:0000256" key="4">
    <source>
        <dbReference type="SAM" id="Phobius"/>
    </source>
</evidence>
<dbReference type="PANTHER" id="PTHR24291">
    <property type="entry name" value="CYTOCHROME P450 FAMILY 4"/>
    <property type="match status" value="1"/>
</dbReference>
<accession>A0A443N8F1</accession>
<dbReference type="InterPro" id="IPR050196">
    <property type="entry name" value="Cytochrome_P450_Monoox"/>
</dbReference>
<dbReference type="GO" id="GO:0004497">
    <property type="term" value="F:monooxygenase activity"/>
    <property type="evidence" value="ECO:0007669"/>
    <property type="project" value="UniProtKB-KW"/>
</dbReference>
<comment type="cofactor">
    <cofactor evidence="2">
        <name>heme</name>
        <dbReference type="ChEBI" id="CHEBI:30413"/>
    </cofactor>
</comment>
<dbReference type="PANTHER" id="PTHR24291:SF185">
    <property type="entry name" value="PREMNASPIRODIENE OXYGENASE-LIKE"/>
    <property type="match status" value="1"/>
</dbReference>
<protein>
    <submittedName>
        <fullName evidence="5">Cytochrome P450 734A1-like protein</fullName>
    </submittedName>
</protein>
<dbReference type="GO" id="GO:0020037">
    <property type="term" value="F:heme binding"/>
    <property type="evidence" value="ECO:0007669"/>
    <property type="project" value="InterPro"/>
</dbReference>
<dbReference type="InterPro" id="IPR017972">
    <property type="entry name" value="Cyt_P450_CS"/>
</dbReference>
<keyword evidence="3" id="KW-0560">Oxidoreductase</keyword>
<keyword evidence="4" id="KW-1133">Transmembrane helix</keyword>
<dbReference type="OrthoDB" id="1470350at2759"/>
<reference evidence="5 6" key="1">
    <citation type="journal article" date="2019" name="Nat. Plants">
        <title>Stout camphor tree genome fills gaps in understanding of flowering plant genome evolution.</title>
        <authorList>
            <person name="Chaw S.M."/>
            <person name="Liu Y.C."/>
            <person name="Wu Y.W."/>
            <person name="Wang H.Y."/>
            <person name="Lin C.I."/>
            <person name="Wu C.S."/>
            <person name="Ke H.M."/>
            <person name="Chang L.Y."/>
            <person name="Hsu C.Y."/>
            <person name="Yang H.T."/>
            <person name="Sudianto E."/>
            <person name="Hsu M.H."/>
            <person name="Wu K.P."/>
            <person name="Wang L.N."/>
            <person name="Leebens-Mack J.H."/>
            <person name="Tsai I.J."/>
        </authorList>
    </citation>
    <scope>NUCLEOTIDE SEQUENCE [LARGE SCALE GENOMIC DNA]</scope>
    <source>
        <strain evidence="6">cv. Chaw 1501</strain>
        <tissue evidence="5">Young leaves</tissue>
    </source>
</reference>
<dbReference type="GO" id="GO:0016705">
    <property type="term" value="F:oxidoreductase activity, acting on paired donors, with incorporation or reduction of molecular oxygen"/>
    <property type="evidence" value="ECO:0007669"/>
    <property type="project" value="InterPro"/>
</dbReference>
<feature type="transmembrane region" description="Helical" evidence="4">
    <location>
        <begin position="55"/>
        <end position="76"/>
    </location>
</feature>
<name>A0A443N8F1_9MAGN</name>